<dbReference type="KEGG" id="cmo:103502839"/>
<evidence type="ECO:0000259" key="4">
    <source>
        <dbReference type="Pfam" id="PF00891"/>
    </source>
</evidence>
<evidence type="ECO:0000313" key="7">
    <source>
        <dbReference type="RefSeq" id="XP_008465175.3"/>
    </source>
</evidence>
<keyword evidence="2" id="KW-0808">Transferase</keyword>
<dbReference type="GO" id="GO:0032259">
    <property type="term" value="P:methylation"/>
    <property type="evidence" value="ECO:0007669"/>
    <property type="project" value="UniProtKB-KW"/>
</dbReference>
<feature type="domain" description="O-methyltransferase dimerisation" evidence="5">
    <location>
        <begin position="15"/>
        <end position="97"/>
    </location>
</feature>
<sequence length="366" mass="41462">MEENIELVEAQAHIWNHTFKYINSMSLKCVVELGIPDIIHNHGQPMSLSQLLESLHIHPSKAQCLSRLMRLLVHSGFFAQPQPDFFSLTPPSRLLLRENHKTAFNTTPFLLLILSPLMMSPWQTMSKWLCSQDDDQDQDHYSTAFELANGKPIWDYVKEEEESCGFGKLFHQTVECDSRLIGKVVSSECGEMFEGLRSLVDVGGGAGAMAKAIVEAFPHINCFVLDLPQVVANQKPKQHIQNLHFIEGDMFQKIPPANAVLLKSILHDWNDEESIKILKKCKESIPSRGEGGKVIIIEMVLEKELEQMKKSSVETQLCCDVLMMTIFSGRERNEKEWNTLFLSAGFGHYTIIPILGLRSLIVVYPN</sequence>
<dbReference type="SUPFAM" id="SSF46785">
    <property type="entry name" value="Winged helix' DNA-binding domain"/>
    <property type="match status" value="1"/>
</dbReference>
<dbReference type="InterPro" id="IPR012967">
    <property type="entry name" value="COMT_dimerisation"/>
</dbReference>
<organism evidence="6 7">
    <name type="scientific">Cucumis melo</name>
    <name type="common">Muskmelon</name>
    <dbReference type="NCBI Taxonomy" id="3656"/>
    <lineage>
        <taxon>Eukaryota</taxon>
        <taxon>Viridiplantae</taxon>
        <taxon>Streptophyta</taxon>
        <taxon>Embryophyta</taxon>
        <taxon>Tracheophyta</taxon>
        <taxon>Spermatophyta</taxon>
        <taxon>Magnoliopsida</taxon>
        <taxon>eudicotyledons</taxon>
        <taxon>Gunneridae</taxon>
        <taxon>Pentapetalae</taxon>
        <taxon>rosids</taxon>
        <taxon>fabids</taxon>
        <taxon>Cucurbitales</taxon>
        <taxon>Cucurbitaceae</taxon>
        <taxon>Benincaseae</taxon>
        <taxon>Cucumis</taxon>
    </lineage>
</organism>
<dbReference type="RefSeq" id="XP_008465175.3">
    <property type="nucleotide sequence ID" value="XM_008466953.3"/>
</dbReference>
<dbReference type="InterPro" id="IPR016461">
    <property type="entry name" value="COMT-like"/>
</dbReference>
<dbReference type="InParanoid" id="A0A1S3CNB0"/>
<dbReference type="eggNOG" id="KOG3178">
    <property type="taxonomic scope" value="Eukaryota"/>
</dbReference>
<proteinExistence type="predicted"/>
<dbReference type="Pfam" id="PF00891">
    <property type="entry name" value="Methyltransf_2"/>
    <property type="match status" value="1"/>
</dbReference>
<dbReference type="InterPro" id="IPR036388">
    <property type="entry name" value="WH-like_DNA-bd_sf"/>
</dbReference>
<dbReference type="AlphaFoldDB" id="A0A1S3CNB0"/>
<protein>
    <submittedName>
        <fullName evidence="7">Trans-resveratrol di-O-methyltransferase-like</fullName>
    </submittedName>
</protein>
<dbReference type="GO" id="GO:0008171">
    <property type="term" value="F:O-methyltransferase activity"/>
    <property type="evidence" value="ECO:0007669"/>
    <property type="project" value="InterPro"/>
</dbReference>
<feature type="domain" description="O-methyltransferase C-terminal" evidence="4">
    <location>
        <begin position="138"/>
        <end position="346"/>
    </location>
</feature>
<gene>
    <name evidence="7" type="primary">LOC103502839</name>
</gene>
<dbReference type="GeneID" id="103502839"/>
<evidence type="ECO:0000313" key="6">
    <source>
        <dbReference type="Proteomes" id="UP001652600"/>
    </source>
</evidence>
<evidence type="ECO:0000259" key="5">
    <source>
        <dbReference type="Pfam" id="PF08100"/>
    </source>
</evidence>
<keyword evidence="3" id="KW-0949">S-adenosyl-L-methionine</keyword>
<keyword evidence="1" id="KW-0489">Methyltransferase</keyword>
<dbReference type="PANTHER" id="PTHR11746">
    <property type="entry name" value="O-METHYLTRANSFERASE"/>
    <property type="match status" value="1"/>
</dbReference>
<dbReference type="InterPro" id="IPR029063">
    <property type="entry name" value="SAM-dependent_MTases_sf"/>
</dbReference>
<evidence type="ECO:0000256" key="2">
    <source>
        <dbReference type="ARBA" id="ARBA00022679"/>
    </source>
</evidence>
<dbReference type="Gene3D" id="3.40.50.150">
    <property type="entry name" value="Vaccinia Virus protein VP39"/>
    <property type="match status" value="1"/>
</dbReference>
<dbReference type="Pfam" id="PF08100">
    <property type="entry name" value="Dimerisation"/>
    <property type="match status" value="1"/>
</dbReference>
<evidence type="ECO:0000256" key="1">
    <source>
        <dbReference type="ARBA" id="ARBA00022603"/>
    </source>
</evidence>
<dbReference type="InterPro" id="IPR001077">
    <property type="entry name" value="COMT_C"/>
</dbReference>
<dbReference type="PROSITE" id="PS51683">
    <property type="entry name" value="SAM_OMT_II"/>
    <property type="match status" value="1"/>
</dbReference>
<dbReference type="Proteomes" id="UP001652600">
    <property type="component" value="Chromosome 4"/>
</dbReference>
<keyword evidence="6" id="KW-1185">Reference proteome</keyword>
<evidence type="ECO:0000256" key="3">
    <source>
        <dbReference type="ARBA" id="ARBA00022691"/>
    </source>
</evidence>
<dbReference type="GO" id="GO:0046983">
    <property type="term" value="F:protein dimerization activity"/>
    <property type="evidence" value="ECO:0007669"/>
    <property type="project" value="InterPro"/>
</dbReference>
<name>A0A1S3CNB0_CUCME</name>
<dbReference type="PIRSF" id="PIRSF005739">
    <property type="entry name" value="O-mtase"/>
    <property type="match status" value="1"/>
</dbReference>
<dbReference type="Gene3D" id="1.10.10.10">
    <property type="entry name" value="Winged helix-like DNA-binding domain superfamily/Winged helix DNA-binding domain"/>
    <property type="match status" value="1"/>
</dbReference>
<accession>A0A1S3CNB0</accession>
<dbReference type="SUPFAM" id="SSF53335">
    <property type="entry name" value="S-adenosyl-L-methionine-dependent methyltransferases"/>
    <property type="match status" value="1"/>
</dbReference>
<reference evidence="7" key="1">
    <citation type="submission" date="2025-08" db="UniProtKB">
        <authorList>
            <consortium name="RefSeq"/>
        </authorList>
    </citation>
    <scope>IDENTIFICATION</scope>
    <source>
        <tissue evidence="7">Stem</tissue>
    </source>
</reference>
<dbReference type="InterPro" id="IPR036390">
    <property type="entry name" value="WH_DNA-bd_sf"/>
</dbReference>